<protein>
    <submittedName>
        <fullName evidence="1">Uncharacterized protein</fullName>
    </submittedName>
</protein>
<proteinExistence type="predicted"/>
<organism evidence="1 2">
    <name type="scientific">Methylobacterium tardum</name>
    <dbReference type="NCBI Taxonomy" id="374432"/>
    <lineage>
        <taxon>Bacteria</taxon>
        <taxon>Pseudomonadati</taxon>
        <taxon>Pseudomonadota</taxon>
        <taxon>Alphaproteobacteria</taxon>
        <taxon>Hyphomicrobiales</taxon>
        <taxon>Methylobacteriaceae</taxon>
        <taxon>Methylobacterium</taxon>
    </lineage>
</organism>
<reference evidence="2" key="1">
    <citation type="journal article" date="2019" name="Int. J. Syst. Evol. Microbiol.">
        <title>The Global Catalogue of Microorganisms (GCM) 10K type strain sequencing project: providing services to taxonomists for standard genome sequencing and annotation.</title>
        <authorList>
            <consortium name="The Broad Institute Genomics Platform"/>
            <consortium name="The Broad Institute Genome Sequencing Center for Infectious Disease"/>
            <person name="Wu L."/>
            <person name="Ma J."/>
        </authorList>
    </citation>
    <scope>NUCLEOTIDE SEQUENCE [LARGE SCALE GENOMIC DNA]</scope>
    <source>
        <strain evidence="2">NBRC 103632</strain>
    </source>
</reference>
<gene>
    <name evidence="1" type="ORF">GCM10007890_55220</name>
</gene>
<evidence type="ECO:0000313" key="2">
    <source>
        <dbReference type="Proteomes" id="UP001157440"/>
    </source>
</evidence>
<accession>A0AA37TK33</accession>
<dbReference type="EMBL" id="BSPL01000027">
    <property type="protein sequence ID" value="GLS73507.1"/>
    <property type="molecule type" value="Genomic_DNA"/>
</dbReference>
<dbReference type="AlphaFoldDB" id="A0AA37TK33"/>
<name>A0AA37TK33_9HYPH</name>
<keyword evidence="2" id="KW-1185">Reference proteome</keyword>
<evidence type="ECO:0000313" key="1">
    <source>
        <dbReference type="EMBL" id="GLS73507.1"/>
    </source>
</evidence>
<sequence length="125" mass="13916">MANKTTKAEMVVKNSITSGKLDDLKSYLERGRRYGDLSDAELEELWIDGVKVWSDGPFRPSINLNDCDAEYALRGITPPFDLVAADIDKATVAITARVEAMPDDKRYEANAAMIADYERVSRSPN</sequence>
<dbReference type="Proteomes" id="UP001157440">
    <property type="component" value="Unassembled WGS sequence"/>
</dbReference>
<dbReference type="RefSeq" id="WP_238199374.1">
    <property type="nucleotide sequence ID" value="NZ_BPQZ01000036.1"/>
</dbReference>
<comment type="caution">
    <text evidence="1">The sequence shown here is derived from an EMBL/GenBank/DDBJ whole genome shotgun (WGS) entry which is preliminary data.</text>
</comment>